<dbReference type="SUPFAM" id="SSF51569">
    <property type="entry name" value="Aldolase"/>
    <property type="match status" value="1"/>
</dbReference>
<dbReference type="PROSITE" id="PS50991">
    <property type="entry name" value="PYR_CT"/>
    <property type="match status" value="1"/>
</dbReference>
<dbReference type="PANTHER" id="PTHR42738">
    <property type="entry name" value="HYDROXYMETHYLGLUTARYL-COA LYASE"/>
    <property type="match status" value="1"/>
</dbReference>
<comment type="caution">
    <text evidence="5">The sequence shown here is derived from an EMBL/GenBank/DDBJ whole genome shotgun (WGS) entry which is preliminary data.</text>
</comment>
<keyword evidence="6" id="KW-1185">Reference proteome</keyword>
<reference evidence="5 6" key="1">
    <citation type="submission" date="2020-10" db="EMBL/GenBank/DDBJ databases">
        <title>Phylogeny of dyella-like bacteria.</title>
        <authorList>
            <person name="Fu J."/>
        </authorList>
    </citation>
    <scope>NUCLEOTIDE SEQUENCE [LARGE SCALE GENOMIC DNA]</scope>
    <source>
        <strain evidence="5 6">JP1</strain>
    </source>
</reference>
<dbReference type="InterPro" id="IPR043594">
    <property type="entry name" value="HMGL"/>
</dbReference>
<gene>
    <name evidence="5" type="ORF">ISP15_08125</name>
</gene>
<protein>
    <submittedName>
        <fullName evidence="5">Hydroxymethylglutaryl-CoA lyase</fullName>
    </submittedName>
</protein>
<keyword evidence="2" id="KW-0479">Metal-binding</keyword>
<evidence type="ECO:0000256" key="1">
    <source>
        <dbReference type="ARBA" id="ARBA00009405"/>
    </source>
</evidence>
<dbReference type="GO" id="GO:0016829">
    <property type="term" value="F:lyase activity"/>
    <property type="evidence" value="ECO:0007669"/>
    <property type="project" value="UniProtKB-KW"/>
</dbReference>
<name>A0ABW8JGU7_9GAMM</name>
<evidence type="ECO:0000256" key="2">
    <source>
        <dbReference type="ARBA" id="ARBA00022723"/>
    </source>
</evidence>
<dbReference type="CDD" id="cd07938">
    <property type="entry name" value="DRE_TIM_HMGL"/>
    <property type="match status" value="1"/>
</dbReference>
<organism evidence="5 6">
    <name type="scientific">Dyella jejuensis</name>
    <dbReference type="NCBI Taxonomy" id="1432009"/>
    <lineage>
        <taxon>Bacteria</taxon>
        <taxon>Pseudomonadati</taxon>
        <taxon>Pseudomonadota</taxon>
        <taxon>Gammaproteobacteria</taxon>
        <taxon>Lysobacterales</taxon>
        <taxon>Rhodanobacteraceae</taxon>
        <taxon>Dyella</taxon>
    </lineage>
</organism>
<sequence length="299" mass="31671">MNNPEVRIVEVSARDGLQNEKTLLPPDVKIALIDRLSTTGLKTVEATSFVSPRWVPQLADADEVFRNIRKVPGVAYPVLVPNEQGYRLARAAGAVEVSVFTAASEAFNRANINASIAESLQRFQPVLDDANAEGVKVRGYVSTALGCPYQGDVPVADVVNVAKRLYDMGCYEISLGDTIGVGTPAKARAMLHAVSQEVPMQALAVHFHDTYGQALANILACLEEGVRVVDSAVSGTGGCPYAKGATGNVASEDVVYMLHGMGMQTGVDLDLLVATGAWLSAQLNKPTASRVTKARTMAA</sequence>
<dbReference type="EMBL" id="JADIKJ010000008">
    <property type="protein sequence ID" value="MFK2900298.1"/>
    <property type="molecule type" value="Genomic_DNA"/>
</dbReference>
<accession>A0ABW8JGU7</accession>
<dbReference type="RefSeq" id="WP_404546764.1">
    <property type="nucleotide sequence ID" value="NZ_JADIKJ010000008.1"/>
</dbReference>
<evidence type="ECO:0000313" key="5">
    <source>
        <dbReference type="EMBL" id="MFK2900298.1"/>
    </source>
</evidence>
<evidence type="ECO:0000313" key="6">
    <source>
        <dbReference type="Proteomes" id="UP001620461"/>
    </source>
</evidence>
<comment type="similarity">
    <text evidence="1">Belongs to the HMG-CoA lyase family.</text>
</comment>
<dbReference type="Gene3D" id="3.20.20.70">
    <property type="entry name" value="Aldolase class I"/>
    <property type="match status" value="1"/>
</dbReference>
<evidence type="ECO:0000256" key="3">
    <source>
        <dbReference type="ARBA" id="ARBA00023239"/>
    </source>
</evidence>
<keyword evidence="3 5" id="KW-0456">Lyase</keyword>
<proteinExistence type="inferred from homology"/>
<dbReference type="InterPro" id="IPR013785">
    <property type="entry name" value="Aldolase_TIM"/>
</dbReference>
<dbReference type="Proteomes" id="UP001620461">
    <property type="component" value="Unassembled WGS sequence"/>
</dbReference>
<dbReference type="PANTHER" id="PTHR42738:SF7">
    <property type="entry name" value="HYDROXYMETHYLGLUTARYL-COA LYASE"/>
    <property type="match status" value="1"/>
</dbReference>
<feature type="domain" description="Pyruvate carboxyltransferase" evidence="4">
    <location>
        <begin position="6"/>
        <end position="273"/>
    </location>
</feature>
<dbReference type="NCBIfam" id="NF004283">
    <property type="entry name" value="PRK05692.1"/>
    <property type="match status" value="1"/>
</dbReference>
<dbReference type="Pfam" id="PF00682">
    <property type="entry name" value="HMGL-like"/>
    <property type="match status" value="1"/>
</dbReference>
<dbReference type="InterPro" id="IPR000891">
    <property type="entry name" value="PYR_CT"/>
</dbReference>
<evidence type="ECO:0000259" key="4">
    <source>
        <dbReference type="PROSITE" id="PS50991"/>
    </source>
</evidence>